<keyword evidence="7" id="KW-0175">Coiled coil</keyword>
<organism evidence="11 12">
    <name type="scientific">Zopfia rhizophila CBS 207.26</name>
    <dbReference type="NCBI Taxonomy" id="1314779"/>
    <lineage>
        <taxon>Eukaryota</taxon>
        <taxon>Fungi</taxon>
        <taxon>Dikarya</taxon>
        <taxon>Ascomycota</taxon>
        <taxon>Pezizomycotina</taxon>
        <taxon>Dothideomycetes</taxon>
        <taxon>Dothideomycetes incertae sedis</taxon>
        <taxon>Zopfiaceae</taxon>
        <taxon>Zopfia</taxon>
    </lineage>
</organism>
<proteinExistence type="inferred from homology"/>
<evidence type="ECO:0000256" key="9">
    <source>
        <dbReference type="SAM" id="Phobius"/>
    </source>
</evidence>
<dbReference type="Proteomes" id="UP000800200">
    <property type="component" value="Unassembled WGS sequence"/>
</dbReference>
<feature type="transmembrane region" description="Helical" evidence="9">
    <location>
        <begin position="460"/>
        <end position="478"/>
    </location>
</feature>
<keyword evidence="4" id="KW-0378">Hydrolase</keyword>
<dbReference type="GO" id="GO:0006465">
    <property type="term" value="P:signal peptide processing"/>
    <property type="evidence" value="ECO:0007669"/>
    <property type="project" value="TreeGrafter"/>
</dbReference>
<feature type="compositionally biased region" description="Polar residues" evidence="8">
    <location>
        <begin position="64"/>
        <end position="93"/>
    </location>
</feature>
<evidence type="ECO:0000256" key="8">
    <source>
        <dbReference type="SAM" id="MobiDB-lite"/>
    </source>
</evidence>
<dbReference type="Gene3D" id="1.20.1540.10">
    <property type="entry name" value="Rhomboid-like"/>
    <property type="match status" value="1"/>
</dbReference>
<evidence type="ECO:0000256" key="4">
    <source>
        <dbReference type="ARBA" id="ARBA00022801"/>
    </source>
</evidence>
<feature type="transmembrane region" description="Helical" evidence="9">
    <location>
        <begin position="485"/>
        <end position="504"/>
    </location>
</feature>
<feature type="transmembrane region" description="Helical" evidence="9">
    <location>
        <begin position="436"/>
        <end position="454"/>
    </location>
</feature>
<evidence type="ECO:0000256" key="2">
    <source>
        <dbReference type="ARBA" id="ARBA00009045"/>
    </source>
</evidence>
<evidence type="ECO:0000256" key="7">
    <source>
        <dbReference type="SAM" id="Coils"/>
    </source>
</evidence>
<dbReference type="SUPFAM" id="SSF144091">
    <property type="entry name" value="Rhomboid-like"/>
    <property type="match status" value="1"/>
</dbReference>
<accession>A0A6A6DVA9</accession>
<keyword evidence="5 9" id="KW-1133">Transmembrane helix</keyword>
<feature type="coiled-coil region" evidence="7">
    <location>
        <begin position="247"/>
        <end position="277"/>
    </location>
</feature>
<keyword evidence="12" id="KW-1185">Reference proteome</keyword>
<feature type="transmembrane region" description="Helical" evidence="9">
    <location>
        <begin position="381"/>
        <end position="398"/>
    </location>
</feature>
<dbReference type="InterPro" id="IPR050925">
    <property type="entry name" value="Rhomboid_protease_S54"/>
</dbReference>
<evidence type="ECO:0000256" key="1">
    <source>
        <dbReference type="ARBA" id="ARBA00004141"/>
    </source>
</evidence>
<evidence type="ECO:0000259" key="10">
    <source>
        <dbReference type="Pfam" id="PF01694"/>
    </source>
</evidence>
<keyword evidence="3 9" id="KW-0812">Transmembrane</keyword>
<evidence type="ECO:0000313" key="12">
    <source>
        <dbReference type="Proteomes" id="UP000800200"/>
    </source>
</evidence>
<sequence length="619" mass="69541">MSNALPVVLLRPSCVLRPSTHSAHLWSSVTVAFSRGFCSHNASFTFSSRPSLLSVLQTRNSASPLRSLTTSSPCRASISKRSSFQPPNETSENAPKKRRIRIGPLPCGEIDAETIRTIFGSSVPHSEGNNVLRILHHRRVSGSLADYGIDNLSRKCPTMTHELALKGLEWLRQAFPIDEARAAEEWAEKEANRISYELWLKDPENADSKYNDPARVFRDQQKEIEEMNQQRGQKIGILHHGPSKFEENIERKRRKRLEAMAKREEEKERRLKEEQEKLASGEWVRTPGGTALMKPHQTTYIDIFGREQIDNRKEMNEHYQKKSASPFQSEEEMLKATTTAQRLIPMTAFVAAVCLLSYAFAHYYQLPNQDYRLWPDLSPTMATIAGVIGTNFVIFLAWRHKPLWPLLTKYFMNVPGYPRAVQAVTNLFSHILLDHFLANMFWLALVGMLCHDLVGRGTFMGTYVASGAVGSLASLYWANLGKGSIGAHSVGASGSMYGITALYLLLTDQETIKIPFVKDKEVGFYPKMLFAVIFVLEILTMRRRGVGGTMDHASHIGGMVGGMVVAAYLRWRAWDKGKVEDGVSQRVEAGDGDAKTVNVEALVREEVKEVKQAVVKESK</sequence>
<gene>
    <name evidence="11" type="ORF">K469DRAFT_636949</name>
</gene>
<comment type="subcellular location">
    <subcellularLocation>
        <location evidence="1">Membrane</location>
        <topology evidence="1">Multi-pass membrane protein</topology>
    </subcellularLocation>
</comment>
<feature type="region of interest" description="Disordered" evidence="8">
    <location>
        <begin position="64"/>
        <end position="99"/>
    </location>
</feature>
<evidence type="ECO:0000256" key="5">
    <source>
        <dbReference type="ARBA" id="ARBA00022989"/>
    </source>
</evidence>
<dbReference type="GO" id="GO:0016020">
    <property type="term" value="C:membrane"/>
    <property type="evidence" value="ECO:0007669"/>
    <property type="project" value="UniProtKB-SubCell"/>
</dbReference>
<dbReference type="GO" id="GO:0004252">
    <property type="term" value="F:serine-type endopeptidase activity"/>
    <property type="evidence" value="ECO:0007669"/>
    <property type="project" value="InterPro"/>
</dbReference>
<evidence type="ECO:0000256" key="6">
    <source>
        <dbReference type="ARBA" id="ARBA00023136"/>
    </source>
</evidence>
<keyword evidence="6 9" id="KW-0472">Membrane</keyword>
<feature type="transmembrane region" description="Helical" evidence="9">
    <location>
        <begin position="524"/>
        <end position="541"/>
    </location>
</feature>
<dbReference type="OrthoDB" id="10260614at2759"/>
<name>A0A6A6DVA9_9PEZI</name>
<feature type="domain" description="Peptidase S54 rhomboid" evidence="10">
    <location>
        <begin position="421"/>
        <end position="571"/>
    </location>
</feature>
<feature type="transmembrane region" description="Helical" evidence="9">
    <location>
        <begin position="343"/>
        <end position="361"/>
    </location>
</feature>
<dbReference type="InterPro" id="IPR022764">
    <property type="entry name" value="Peptidase_S54_rhomboid_dom"/>
</dbReference>
<dbReference type="AlphaFoldDB" id="A0A6A6DVA9"/>
<dbReference type="Pfam" id="PF01694">
    <property type="entry name" value="Rhomboid"/>
    <property type="match status" value="1"/>
</dbReference>
<comment type="similarity">
    <text evidence="2">Belongs to the peptidase S54 family.</text>
</comment>
<reference evidence="11" key="1">
    <citation type="journal article" date="2020" name="Stud. Mycol.">
        <title>101 Dothideomycetes genomes: a test case for predicting lifestyles and emergence of pathogens.</title>
        <authorList>
            <person name="Haridas S."/>
            <person name="Albert R."/>
            <person name="Binder M."/>
            <person name="Bloem J."/>
            <person name="Labutti K."/>
            <person name="Salamov A."/>
            <person name="Andreopoulos B."/>
            <person name="Baker S."/>
            <person name="Barry K."/>
            <person name="Bills G."/>
            <person name="Bluhm B."/>
            <person name="Cannon C."/>
            <person name="Castanera R."/>
            <person name="Culley D."/>
            <person name="Daum C."/>
            <person name="Ezra D."/>
            <person name="Gonzalez J."/>
            <person name="Henrissat B."/>
            <person name="Kuo A."/>
            <person name="Liang C."/>
            <person name="Lipzen A."/>
            <person name="Lutzoni F."/>
            <person name="Magnuson J."/>
            <person name="Mondo S."/>
            <person name="Nolan M."/>
            <person name="Ohm R."/>
            <person name="Pangilinan J."/>
            <person name="Park H.-J."/>
            <person name="Ramirez L."/>
            <person name="Alfaro M."/>
            <person name="Sun H."/>
            <person name="Tritt A."/>
            <person name="Yoshinaga Y."/>
            <person name="Zwiers L.-H."/>
            <person name="Turgeon B."/>
            <person name="Goodwin S."/>
            <person name="Spatafora J."/>
            <person name="Crous P."/>
            <person name="Grigoriev I."/>
        </authorList>
    </citation>
    <scope>NUCLEOTIDE SEQUENCE</scope>
    <source>
        <strain evidence="11">CBS 207.26</strain>
    </source>
</reference>
<feature type="transmembrane region" description="Helical" evidence="9">
    <location>
        <begin position="553"/>
        <end position="571"/>
    </location>
</feature>
<protein>
    <recommendedName>
        <fullName evidence="10">Peptidase S54 rhomboid domain-containing protein</fullName>
    </recommendedName>
</protein>
<evidence type="ECO:0000256" key="3">
    <source>
        <dbReference type="ARBA" id="ARBA00022692"/>
    </source>
</evidence>
<dbReference type="PANTHER" id="PTHR43731:SF14">
    <property type="entry name" value="PRESENILIN-ASSOCIATED RHOMBOID-LIKE PROTEIN, MITOCHONDRIAL"/>
    <property type="match status" value="1"/>
</dbReference>
<dbReference type="InterPro" id="IPR035952">
    <property type="entry name" value="Rhomboid-like_sf"/>
</dbReference>
<dbReference type="EMBL" id="ML994649">
    <property type="protein sequence ID" value="KAF2182179.1"/>
    <property type="molecule type" value="Genomic_DNA"/>
</dbReference>
<dbReference type="PANTHER" id="PTHR43731">
    <property type="entry name" value="RHOMBOID PROTEASE"/>
    <property type="match status" value="1"/>
</dbReference>
<evidence type="ECO:0000313" key="11">
    <source>
        <dbReference type="EMBL" id="KAF2182179.1"/>
    </source>
</evidence>